<feature type="domain" description="Nudix hydrolase" evidence="3">
    <location>
        <begin position="26"/>
        <end position="174"/>
    </location>
</feature>
<protein>
    <submittedName>
        <fullName evidence="4">ADP-ribose pyrophosphatase YjhB (NUDIX family)</fullName>
    </submittedName>
</protein>
<evidence type="ECO:0000259" key="3">
    <source>
        <dbReference type="PROSITE" id="PS51462"/>
    </source>
</evidence>
<organism evidence="4 5">
    <name type="scientific">Paenibacillus silagei</name>
    <dbReference type="NCBI Taxonomy" id="1670801"/>
    <lineage>
        <taxon>Bacteria</taxon>
        <taxon>Bacillati</taxon>
        <taxon>Bacillota</taxon>
        <taxon>Bacilli</taxon>
        <taxon>Bacillales</taxon>
        <taxon>Paenibacillaceae</taxon>
        <taxon>Paenibacillus</taxon>
    </lineage>
</organism>
<evidence type="ECO:0000256" key="2">
    <source>
        <dbReference type="RuleBase" id="RU003476"/>
    </source>
</evidence>
<dbReference type="InterPro" id="IPR054105">
    <property type="entry name" value="WHD_NrtR"/>
</dbReference>
<dbReference type="Pfam" id="PF00293">
    <property type="entry name" value="NUDIX"/>
    <property type="match status" value="1"/>
</dbReference>
<reference evidence="4 5" key="1">
    <citation type="submission" date="2021-03" db="EMBL/GenBank/DDBJ databases">
        <title>Genomic Encyclopedia of Type Strains, Phase IV (KMG-IV): sequencing the most valuable type-strain genomes for metagenomic binning, comparative biology and taxonomic classification.</title>
        <authorList>
            <person name="Goeker M."/>
        </authorList>
    </citation>
    <scope>NUCLEOTIDE SEQUENCE [LARGE SCALE GENOMIC DNA]</scope>
    <source>
        <strain evidence="4 5">DSM 101953</strain>
    </source>
</reference>
<dbReference type="Proteomes" id="UP000773462">
    <property type="component" value="Unassembled WGS sequence"/>
</dbReference>
<name>A0ABS4NJV9_9BACL</name>
<keyword evidence="1 2" id="KW-0378">Hydrolase</keyword>
<dbReference type="Gene3D" id="3.90.79.10">
    <property type="entry name" value="Nucleoside Triphosphate Pyrophosphohydrolase"/>
    <property type="match status" value="1"/>
</dbReference>
<sequence>MELRDANGLTEREFLEQYRAGDYERPSVAADMVIFTATDTAADYEPGATAKELHLLLIRRGGHPCLGKWALPGGFVQPDETTDQAAARELEEETGVTGVYLEQLRTFSDPGRDPRTWVISSSYMALVNSRRIQLEAGDDAEAAAWFKVRYQLRQEHKELLEQGCIRTCTYELRLEAGGQELAAVIEQTVTVTPSARSVQYAVLSNDGLAFDHAKIIAYAIERLRQETERTGIALLLMPEQFTLAELQQVYEVILGQELPKAVFLDKVAALITATNLYTEHTEHTPSRRLYQRNWGEA</sequence>
<keyword evidence="5" id="KW-1185">Reference proteome</keyword>
<dbReference type="Gene3D" id="1.10.10.10">
    <property type="entry name" value="Winged helix-like DNA-binding domain superfamily/Winged helix DNA-binding domain"/>
    <property type="match status" value="1"/>
</dbReference>
<dbReference type="InterPro" id="IPR015797">
    <property type="entry name" value="NUDIX_hydrolase-like_dom_sf"/>
</dbReference>
<dbReference type="InterPro" id="IPR000086">
    <property type="entry name" value="NUDIX_hydrolase_dom"/>
</dbReference>
<dbReference type="InterPro" id="IPR036388">
    <property type="entry name" value="WH-like_DNA-bd_sf"/>
</dbReference>
<gene>
    <name evidence="4" type="ORF">J2Z70_000472</name>
</gene>
<dbReference type="RefSeq" id="WP_209868870.1">
    <property type="nucleotide sequence ID" value="NZ_JAGGLV010000001.1"/>
</dbReference>
<proteinExistence type="inferred from homology"/>
<evidence type="ECO:0000256" key="1">
    <source>
        <dbReference type="ARBA" id="ARBA00022801"/>
    </source>
</evidence>
<dbReference type="InterPro" id="IPR020084">
    <property type="entry name" value="NUDIX_hydrolase_CS"/>
</dbReference>
<dbReference type="PANTHER" id="PTHR43736:SF4">
    <property type="entry name" value="SLR1690 PROTEIN"/>
    <property type="match status" value="1"/>
</dbReference>
<comment type="similarity">
    <text evidence="2">Belongs to the Nudix hydrolase family.</text>
</comment>
<dbReference type="SUPFAM" id="SSF55811">
    <property type="entry name" value="Nudix"/>
    <property type="match status" value="1"/>
</dbReference>
<evidence type="ECO:0000313" key="5">
    <source>
        <dbReference type="Proteomes" id="UP000773462"/>
    </source>
</evidence>
<dbReference type="CDD" id="cd18873">
    <property type="entry name" value="NUDIX_NadM_like"/>
    <property type="match status" value="1"/>
</dbReference>
<dbReference type="PROSITE" id="PS51462">
    <property type="entry name" value="NUDIX"/>
    <property type="match status" value="1"/>
</dbReference>
<comment type="caution">
    <text evidence="4">The sequence shown here is derived from an EMBL/GenBank/DDBJ whole genome shotgun (WGS) entry which is preliminary data.</text>
</comment>
<dbReference type="PRINTS" id="PR00502">
    <property type="entry name" value="NUDIXFAMILY"/>
</dbReference>
<dbReference type="PROSITE" id="PS00893">
    <property type="entry name" value="NUDIX_BOX"/>
    <property type="match status" value="1"/>
</dbReference>
<dbReference type="SUPFAM" id="SSF46785">
    <property type="entry name" value="Winged helix' DNA-binding domain"/>
    <property type="match status" value="1"/>
</dbReference>
<evidence type="ECO:0000313" key="4">
    <source>
        <dbReference type="EMBL" id="MBP2110333.1"/>
    </source>
</evidence>
<dbReference type="Pfam" id="PF21906">
    <property type="entry name" value="WHD_NrtR"/>
    <property type="match status" value="1"/>
</dbReference>
<dbReference type="PANTHER" id="PTHR43736">
    <property type="entry name" value="ADP-RIBOSE PYROPHOSPHATASE"/>
    <property type="match status" value="1"/>
</dbReference>
<dbReference type="InterPro" id="IPR036390">
    <property type="entry name" value="WH_DNA-bd_sf"/>
</dbReference>
<dbReference type="InterPro" id="IPR020476">
    <property type="entry name" value="Nudix_hydrolase"/>
</dbReference>
<accession>A0ABS4NJV9</accession>
<dbReference type="EMBL" id="JAGGLV010000001">
    <property type="protein sequence ID" value="MBP2110333.1"/>
    <property type="molecule type" value="Genomic_DNA"/>
</dbReference>